<dbReference type="GO" id="GO:0015948">
    <property type="term" value="P:methanogenesis"/>
    <property type="evidence" value="ECO:0007669"/>
    <property type="project" value="UniProtKB-UniRule"/>
</dbReference>
<protein>
    <recommendedName>
        <fullName evidence="4">Methyltransferase</fullName>
        <ecNumber evidence="4">2.1.1.-</ecNumber>
    </recommendedName>
</protein>
<gene>
    <name evidence="6" type="ORF">PSJ8397_01891</name>
</gene>
<dbReference type="InterPro" id="IPR038601">
    <property type="entry name" value="MttB-like_sf"/>
</dbReference>
<dbReference type="GO" id="GO:0008168">
    <property type="term" value="F:methyltransferase activity"/>
    <property type="evidence" value="ECO:0007669"/>
    <property type="project" value="UniProtKB-KW"/>
</dbReference>
<name>A0A1Y5SEE2_9RHOB</name>
<keyword evidence="7" id="KW-1185">Reference proteome</keyword>
<evidence type="ECO:0000313" key="6">
    <source>
        <dbReference type="EMBL" id="SLN38439.1"/>
    </source>
</evidence>
<dbReference type="OrthoDB" id="5713681at2"/>
<dbReference type="GO" id="GO:0032259">
    <property type="term" value="P:methylation"/>
    <property type="evidence" value="ECO:0007669"/>
    <property type="project" value="UniProtKB-KW"/>
</dbReference>
<evidence type="ECO:0000256" key="5">
    <source>
        <dbReference type="SAM" id="MobiDB-lite"/>
    </source>
</evidence>
<dbReference type="PIRSF" id="PIRSF037567">
    <property type="entry name" value="MTTB_MeTrfase"/>
    <property type="match status" value="1"/>
</dbReference>
<dbReference type="Proteomes" id="UP000193623">
    <property type="component" value="Unassembled WGS sequence"/>
</dbReference>
<sequence>MGKAEGEGRPSGRRRRGRAGGDAANASPKRHTNYRQLRTPFPTMNAFSEDEAHNIHDAALQILQDMGLRVLLPEARQIFAKGGARVDDDMVFIGRDMVEAALDSAPKSIQCRAGARDRDIELALGTLAFQAGAGAPHATDLERGRRPGSASDYIEYLQLTQHYDVFHMISPQVEPQDVPTHLRHYFTTEAQLIWSDKFPFTFSRGTPQVMDCFEMIRDYRGLSDDAFQAAPHTYTIINTNSPRTLDIPMARGVIDFARLGQLSIVTPFTLMGAMAPITVAGAVTLSHAEALATITLSQLVRAGAPICYGTFTSNVDMKSGAPAFGTPAHFQASLAAGQMARLTGLPWRCAAGSASNSNDVQAANENQMGLWGCLMAGSTVIIHAAGWLEGGLTVSYEKLITDAEVLNMVAELCAGAKAGPDEIGLSGAINEVEPQGHFFATSQTMARYNTEFYEPIVHDYANFGTWTERGAQDANQRATAVWKGIVADQKQPGLDMERWGDLKAFVAKRTKDGGAPPES</sequence>
<evidence type="ECO:0000256" key="3">
    <source>
        <dbReference type="ARBA" id="ARBA00022679"/>
    </source>
</evidence>
<dbReference type="RefSeq" id="WP_085864340.1">
    <property type="nucleotide sequence ID" value="NZ_FWFT01000003.1"/>
</dbReference>
<dbReference type="EC" id="2.1.1.-" evidence="4"/>
<dbReference type="Gene3D" id="3.20.20.480">
    <property type="entry name" value="Trimethylamine methyltransferase-like"/>
    <property type="match status" value="1"/>
</dbReference>
<keyword evidence="3 4" id="KW-0808">Transferase</keyword>
<feature type="region of interest" description="Disordered" evidence="5">
    <location>
        <begin position="1"/>
        <end position="34"/>
    </location>
</feature>
<keyword evidence="2 6" id="KW-0489">Methyltransferase</keyword>
<evidence type="ECO:0000256" key="4">
    <source>
        <dbReference type="PIRNR" id="PIRNR037567"/>
    </source>
</evidence>
<proteinExistence type="inferred from homology"/>
<dbReference type="EMBL" id="FWFT01000003">
    <property type="protein sequence ID" value="SLN38439.1"/>
    <property type="molecule type" value="Genomic_DNA"/>
</dbReference>
<accession>A0A1Y5SEE2</accession>
<evidence type="ECO:0000313" key="7">
    <source>
        <dbReference type="Proteomes" id="UP000193623"/>
    </source>
</evidence>
<dbReference type="AlphaFoldDB" id="A0A1Y5SEE2"/>
<feature type="compositionally biased region" description="Basic and acidic residues" evidence="5">
    <location>
        <begin position="1"/>
        <end position="10"/>
    </location>
</feature>
<dbReference type="InterPro" id="IPR010426">
    <property type="entry name" value="MTTB_MeTrfase"/>
</dbReference>
<organism evidence="6 7">
    <name type="scientific">Pseudooctadecabacter jejudonensis</name>
    <dbReference type="NCBI Taxonomy" id="1391910"/>
    <lineage>
        <taxon>Bacteria</taxon>
        <taxon>Pseudomonadati</taxon>
        <taxon>Pseudomonadota</taxon>
        <taxon>Alphaproteobacteria</taxon>
        <taxon>Rhodobacterales</taxon>
        <taxon>Paracoccaceae</taxon>
        <taxon>Pseudooctadecabacter</taxon>
    </lineage>
</organism>
<reference evidence="6 7" key="1">
    <citation type="submission" date="2017-03" db="EMBL/GenBank/DDBJ databases">
        <authorList>
            <person name="Afonso C.L."/>
            <person name="Miller P.J."/>
            <person name="Scott M.A."/>
            <person name="Spackman E."/>
            <person name="Goraichik I."/>
            <person name="Dimitrov K.M."/>
            <person name="Suarez D.L."/>
            <person name="Swayne D.E."/>
        </authorList>
    </citation>
    <scope>NUCLEOTIDE SEQUENCE [LARGE SCALE GENOMIC DNA]</scope>
    <source>
        <strain evidence="6 7">CECT 8397</strain>
    </source>
</reference>
<comment type="similarity">
    <text evidence="1 4">Belongs to the trimethylamine methyltransferase family.</text>
</comment>
<evidence type="ECO:0000256" key="1">
    <source>
        <dbReference type="ARBA" id="ARBA00007137"/>
    </source>
</evidence>
<evidence type="ECO:0000256" key="2">
    <source>
        <dbReference type="ARBA" id="ARBA00022603"/>
    </source>
</evidence>
<dbReference type="Pfam" id="PF06253">
    <property type="entry name" value="MTTB"/>
    <property type="match status" value="1"/>
</dbReference>